<name>A0A8J2MCW9_COTCN</name>
<organism evidence="10 11">
    <name type="scientific">Cotesia congregata</name>
    <name type="common">Parasitoid wasp</name>
    <name type="synonym">Apanteles congregatus</name>
    <dbReference type="NCBI Taxonomy" id="51543"/>
    <lineage>
        <taxon>Eukaryota</taxon>
        <taxon>Metazoa</taxon>
        <taxon>Ecdysozoa</taxon>
        <taxon>Arthropoda</taxon>
        <taxon>Hexapoda</taxon>
        <taxon>Insecta</taxon>
        <taxon>Pterygota</taxon>
        <taxon>Neoptera</taxon>
        <taxon>Endopterygota</taxon>
        <taxon>Hymenoptera</taxon>
        <taxon>Apocrita</taxon>
        <taxon>Ichneumonoidea</taxon>
        <taxon>Braconidae</taxon>
        <taxon>Microgastrinae</taxon>
        <taxon>Cotesia</taxon>
    </lineage>
</organism>
<dbReference type="PANTHER" id="PTHR42643">
    <property type="entry name" value="IONOTROPIC RECEPTOR 20A-RELATED"/>
    <property type="match status" value="1"/>
</dbReference>
<evidence type="ECO:0000256" key="1">
    <source>
        <dbReference type="ARBA" id="ARBA00004651"/>
    </source>
</evidence>
<evidence type="ECO:0000256" key="5">
    <source>
        <dbReference type="ARBA" id="ARBA00023136"/>
    </source>
</evidence>
<feature type="transmembrane region" description="Helical" evidence="8">
    <location>
        <begin position="374"/>
        <end position="394"/>
    </location>
</feature>
<evidence type="ECO:0000256" key="8">
    <source>
        <dbReference type="SAM" id="Phobius"/>
    </source>
</evidence>
<evidence type="ECO:0000256" key="7">
    <source>
        <dbReference type="ARBA" id="ARBA00023180"/>
    </source>
</evidence>
<dbReference type="AlphaFoldDB" id="A0A8J2MCW9"/>
<dbReference type="PANTHER" id="PTHR42643:SF24">
    <property type="entry name" value="IONOTROPIC RECEPTOR 60A"/>
    <property type="match status" value="1"/>
</dbReference>
<keyword evidence="9" id="KW-0732">Signal</keyword>
<keyword evidence="7" id="KW-0325">Glycoprotein</keyword>
<keyword evidence="3 8" id="KW-0812">Transmembrane</keyword>
<proteinExistence type="predicted"/>
<comment type="subcellular location">
    <subcellularLocation>
        <location evidence="1">Cell membrane</location>
        <topology evidence="1">Multi-pass membrane protein</topology>
    </subcellularLocation>
</comment>
<keyword evidence="6" id="KW-0675">Receptor</keyword>
<evidence type="ECO:0000313" key="11">
    <source>
        <dbReference type="Proteomes" id="UP000786811"/>
    </source>
</evidence>
<accession>A0A8J2MCW9</accession>
<keyword evidence="11" id="KW-1185">Reference proteome</keyword>
<evidence type="ECO:0000256" key="2">
    <source>
        <dbReference type="ARBA" id="ARBA00022475"/>
    </source>
</evidence>
<feature type="chain" id="PRO_5035157789" evidence="9">
    <location>
        <begin position="23"/>
        <end position="648"/>
    </location>
</feature>
<evidence type="ECO:0000256" key="9">
    <source>
        <dbReference type="SAM" id="SignalP"/>
    </source>
</evidence>
<comment type="caution">
    <text evidence="10">The sequence shown here is derived from an EMBL/GenBank/DDBJ whole genome shotgun (WGS) entry which is preliminary data.</text>
</comment>
<dbReference type="EMBL" id="CAJNRD030001118">
    <property type="protein sequence ID" value="CAG5084003.1"/>
    <property type="molecule type" value="Genomic_DNA"/>
</dbReference>
<dbReference type="GO" id="GO:0005886">
    <property type="term" value="C:plasma membrane"/>
    <property type="evidence" value="ECO:0007669"/>
    <property type="project" value="UniProtKB-SubCell"/>
</dbReference>
<feature type="transmembrane region" description="Helical" evidence="8">
    <location>
        <begin position="349"/>
        <end position="368"/>
    </location>
</feature>
<feature type="transmembrane region" description="Helical" evidence="8">
    <location>
        <begin position="401"/>
        <end position="417"/>
    </location>
</feature>
<keyword evidence="4 8" id="KW-1133">Transmembrane helix</keyword>
<dbReference type="Proteomes" id="UP000786811">
    <property type="component" value="Unassembled WGS sequence"/>
</dbReference>
<reference evidence="10" key="1">
    <citation type="submission" date="2021-04" db="EMBL/GenBank/DDBJ databases">
        <authorList>
            <person name="Chebbi M.A.C M."/>
        </authorList>
    </citation>
    <scope>NUCLEOTIDE SEQUENCE</scope>
</reference>
<evidence type="ECO:0000256" key="4">
    <source>
        <dbReference type="ARBA" id="ARBA00022989"/>
    </source>
</evidence>
<protein>
    <submittedName>
        <fullName evidence="10">Uncharacterized protein</fullName>
    </submittedName>
</protein>
<evidence type="ECO:0000256" key="3">
    <source>
        <dbReference type="ARBA" id="ARBA00022692"/>
    </source>
</evidence>
<keyword evidence="5 8" id="KW-0472">Membrane</keyword>
<feature type="transmembrane region" description="Helical" evidence="8">
    <location>
        <begin position="107"/>
        <end position="129"/>
    </location>
</feature>
<feature type="transmembrane region" description="Helical" evidence="8">
    <location>
        <begin position="583"/>
        <end position="607"/>
    </location>
</feature>
<dbReference type="InterPro" id="IPR052192">
    <property type="entry name" value="Insect_Ionotropic_Sensory_Rcpt"/>
</dbReference>
<gene>
    <name evidence="10" type="ORF">HICCMSTLAB_LOCUS3988</name>
</gene>
<keyword evidence="2" id="KW-1003">Cell membrane</keyword>
<sequence length="648" mass="76203">MMQFIKIILYCCCVFTGHFSNGSRIDASEIKTRLINHTMELINKDFTDNSNPVIVSSDLVDDQFVSGNVDNGNPLIIVNSNFKRKQMVGYHPGYPTYVIRFESMQKLVPLIFGFMGSTIWSIKSPIFILDISEKFYATNPYSVLRFLAHFDILVSYYLRYDKDEDSTVLYTLNPYTQFAPLPWNQVGTSNGNSTTKPTLYSMRYPKDLKKKYRIIDFDKTQYLDGHKIELLALTDLRYSTEQHKQKIVNEYIKQIEEIQDFTLYSLPDYMNVKTSLHVIDKYFTIKMVKSGFDQNLFARQYDAFNQQSQLADTNYKLMDFVTQYQERPYSILTKKTDYLMVIREVNINLNLICITIFVLLLILLIIIMNNKFHVSQGIMDIVSMSLGMGIMSPIERLSMKITYFFGFLFIFVVMPEFQGQISAILSQPARRNVETLKDLFENKYHVFFDGLLINDMMNEKLWVTDEDQKYLHPSSDRDLEKCAIEAQQNSTIACIDVTEFLLTYALKLKSLHISKESVFKTYYVFWTKKNWALKDKIDKARSIPVEIGLINHFDEEIDLRKKIKKIEKIKEGENYERIDFENLVFYFIMFAAILLWSLVIFGIELIVHHNHSKYKRQEKERQQFMERLRAQPRITFFSGRIVPSTSRE</sequence>
<feature type="signal peptide" evidence="9">
    <location>
        <begin position="1"/>
        <end position="22"/>
    </location>
</feature>
<evidence type="ECO:0000313" key="10">
    <source>
        <dbReference type="EMBL" id="CAG5084003.1"/>
    </source>
</evidence>
<dbReference type="OrthoDB" id="10313116at2759"/>
<evidence type="ECO:0000256" key="6">
    <source>
        <dbReference type="ARBA" id="ARBA00023170"/>
    </source>
</evidence>